<evidence type="ECO:0000313" key="2">
    <source>
        <dbReference type="Proteomes" id="UP001208570"/>
    </source>
</evidence>
<sequence length="164" mass="19464">MGTSDNWTDPLRVELPYTLQVARYDEELLYGEKFHIHPYTKWIWTTNHPVDKHVCCRRSLDSPYFSMRRPWTDVGGIQDQNFSIQERSSGVRVSSFWLVSETEMVEYKHLVKSFSSNKIYIIYSIDWLEICAAKCFNLNRCVLFRLVFSSDVSFCWCVFFKTAQ</sequence>
<evidence type="ECO:0000313" key="1">
    <source>
        <dbReference type="EMBL" id="KAK2141761.1"/>
    </source>
</evidence>
<organism evidence="1 2">
    <name type="scientific">Paralvinella palmiformis</name>
    <dbReference type="NCBI Taxonomy" id="53620"/>
    <lineage>
        <taxon>Eukaryota</taxon>
        <taxon>Metazoa</taxon>
        <taxon>Spiralia</taxon>
        <taxon>Lophotrochozoa</taxon>
        <taxon>Annelida</taxon>
        <taxon>Polychaeta</taxon>
        <taxon>Sedentaria</taxon>
        <taxon>Canalipalpata</taxon>
        <taxon>Terebellida</taxon>
        <taxon>Terebelliformia</taxon>
        <taxon>Alvinellidae</taxon>
        <taxon>Paralvinella</taxon>
    </lineage>
</organism>
<accession>A0AAD9MS26</accession>
<dbReference type="AlphaFoldDB" id="A0AAD9MS26"/>
<comment type="caution">
    <text evidence="1">The sequence shown here is derived from an EMBL/GenBank/DDBJ whole genome shotgun (WGS) entry which is preliminary data.</text>
</comment>
<proteinExistence type="predicted"/>
<gene>
    <name evidence="1" type="ORF">LSH36_1046g00041</name>
</gene>
<name>A0AAD9MS26_9ANNE</name>
<keyword evidence="2" id="KW-1185">Reference proteome</keyword>
<dbReference type="EMBL" id="JAODUP010001046">
    <property type="protein sequence ID" value="KAK2141761.1"/>
    <property type="molecule type" value="Genomic_DNA"/>
</dbReference>
<dbReference type="Proteomes" id="UP001208570">
    <property type="component" value="Unassembled WGS sequence"/>
</dbReference>
<reference evidence="1" key="1">
    <citation type="journal article" date="2023" name="Mol. Biol. Evol.">
        <title>Third-Generation Sequencing Reveals the Adaptive Role of the Epigenome in Three Deep-Sea Polychaetes.</title>
        <authorList>
            <person name="Perez M."/>
            <person name="Aroh O."/>
            <person name="Sun Y."/>
            <person name="Lan Y."/>
            <person name="Juniper S.K."/>
            <person name="Young C.R."/>
            <person name="Angers B."/>
            <person name="Qian P.Y."/>
        </authorList>
    </citation>
    <scope>NUCLEOTIDE SEQUENCE</scope>
    <source>
        <strain evidence="1">P08H-3</strain>
    </source>
</reference>
<protein>
    <submittedName>
        <fullName evidence="1">Uncharacterized protein</fullName>
    </submittedName>
</protein>